<evidence type="ECO:0000256" key="1">
    <source>
        <dbReference type="ARBA" id="ARBA00022614"/>
    </source>
</evidence>
<dbReference type="Pfam" id="PF00931">
    <property type="entry name" value="NB-ARC"/>
    <property type="match status" value="1"/>
</dbReference>
<dbReference type="SUPFAM" id="SSF52540">
    <property type="entry name" value="P-loop containing nucleoside triphosphate hydrolases"/>
    <property type="match status" value="1"/>
</dbReference>
<accession>A0A5N5ME69</accession>
<dbReference type="CDD" id="cd14798">
    <property type="entry name" value="RX-CC_like"/>
    <property type="match status" value="1"/>
</dbReference>
<organism evidence="11 12">
    <name type="scientific">Salix brachista</name>
    <dbReference type="NCBI Taxonomy" id="2182728"/>
    <lineage>
        <taxon>Eukaryota</taxon>
        <taxon>Viridiplantae</taxon>
        <taxon>Streptophyta</taxon>
        <taxon>Embryophyta</taxon>
        <taxon>Tracheophyta</taxon>
        <taxon>Spermatophyta</taxon>
        <taxon>Magnoliopsida</taxon>
        <taxon>eudicotyledons</taxon>
        <taxon>Gunneridae</taxon>
        <taxon>Pentapetalae</taxon>
        <taxon>rosids</taxon>
        <taxon>fabids</taxon>
        <taxon>Malpighiales</taxon>
        <taxon>Salicaceae</taxon>
        <taxon>Saliceae</taxon>
        <taxon>Salix</taxon>
    </lineage>
</organism>
<evidence type="ECO:0000256" key="6">
    <source>
        <dbReference type="SAM" id="Coils"/>
    </source>
</evidence>
<evidence type="ECO:0000259" key="7">
    <source>
        <dbReference type="Pfam" id="PF00931"/>
    </source>
</evidence>
<evidence type="ECO:0000259" key="9">
    <source>
        <dbReference type="Pfam" id="PF23598"/>
    </source>
</evidence>
<feature type="domain" description="Disease resistance N-terminal" evidence="8">
    <location>
        <begin position="11"/>
        <end position="100"/>
    </location>
</feature>
<keyword evidence="5" id="KW-0067">ATP-binding</keyword>
<dbReference type="EMBL" id="VDCV01000006">
    <property type="protein sequence ID" value="KAB5553484.1"/>
    <property type="molecule type" value="Genomic_DNA"/>
</dbReference>
<dbReference type="GO" id="GO:0005524">
    <property type="term" value="F:ATP binding"/>
    <property type="evidence" value="ECO:0007669"/>
    <property type="project" value="UniProtKB-KW"/>
</dbReference>
<keyword evidence="1" id="KW-0433">Leucine-rich repeat</keyword>
<keyword evidence="3" id="KW-0547">Nucleotide-binding</keyword>
<dbReference type="Gene3D" id="1.20.5.4130">
    <property type="match status" value="1"/>
</dbReference>
<keyword evidence="12" id="KW-1185">Reference proteome</keyword>
<dbReference type="GO" id="GO:0051707">
    <property type="term" value="P:response to other organism"/>
    <property type="evidence" value="ECO:0007669"/>
    <property type="project" value="UniProtKB-ARBA"/>
</dbReference>
<dbReference type="FunFam" id="3.40.50.300:FF:001091">
    <property type="entry name" value="Probable disease resistance protein At1g61300"/>
    <property type="match status" value="1"/>
</dbReference>
<reference evidence="12" key="1">
    <citation type="journal article" date="2019" name="Gigascience">
        <title>De novo genome assembly of the endangered Acer yangbiense, a plant species with extremely small populations endemic to Yunnan Province, China.</title>
        <authorList>
            <person name="Yang J."/>
            <person name="Wariss H.M."/>
            <person name="Tao L."/>
            <person name="Zhang R."/>
            <person name="Yun Q."/>
            <person name="Hollingsworth P."/>
            <person name="Dao Z."/>
            <person name="Luo G."/>
            <person name="Guo H."/>
            <person name="Ma Y."/>
            <person name="Sun W."/>
        </authorList>
    </citation>
    <scope>NUCLEOTIDE SEQUENCE [LARGE SCALE GENOMIC DNA]</scope>
    <source>
        <strain evidence="12">cv. br00</strain>
    </source>
</reference>
<dbReference type="InterPro" id="IPR055414">
    <property type="entry name" value="LRR_R13L4/SHOC2-like"/>
</dbReference>
<evidence type="ECO:0000256" key="3">
    <source>
        <dbReference type="ARBA" id="ARBA00022741"/>
    </source>
</evidence>
<dbReference type="GO" id="GO:0006952">
    <property type="term" value="P:defense response"/>
    <property type="evidence" value="ECO:0007669"/>
    <property type="project" value="UniProtKB-KW"/>
</dbReference>
<dbReference type="AlphaFoldDB" id="A0A5N5ME69"/>
<evidence type="ECO:0008006" key="13">
    <source>
        <dbReference type="Google" id="ProtNLM"/>
    </source>
</evidence>
<dbReference type="InterPro" id="IPR042197">
    <property type="entry name" value="Apaf_helical"/>
</dbReference>
<evidence type="ECO:0000256" key="4">
    <source>
        <dbReference type="ARBA" id="ARBA00022821"/>
    </source>
</evidence>
<feature type="coiled-coil region" evidence="6">
    <location>
        <begin position="35"/>
        <end position="62"/>
    </location>
</feature>
<dbReference type="InterPro" id="IPR056789">
    <property type="entry name" value="LRR_R13L1-DRL21"/>
</dbReference>
<dbReference type="InterPro" id="IPR038005">
    <property type="entry name" value="RX-like_CC"/>
</dbReference>
<dbReference type="Pfam" id="PF25019">
    <property type="entry name" value="LRR_R13L1-DRL21"/>
    <property type="match status" value="1"/>
</dbReference>
<dbReference type="Proteomes" id="UP000326939">
    <property type="component" value="Chromosome 6"/>
</dbReference>
<name>A0A5N5ME69_9ROSI</name>
<proteinExistence type="predicted"/>
<dbReference type="PRINTS" id="PR00364">
    <property type="entry name" value="DISEASERSIST"/>
</dbReference>
<dbReference type="InterPro" id="IPR032675">
    <property type="entry name" value="LRR_dom_sf"/>
</dbReference>
<feature type="domain" description="R13L1/DRL21-like LRR repeat region" evidence="10">
    <location>
        <begin position="764"/>
        <end position="856"/>
    </location>
</feature>
<evidence type="ECO:0000313" key="12">
    <source>
        <dbReference type="Proteomes" id="UP000326939"/>
    </source>
</evidence>
<gene>
    <name evidence="11" type="ORF">DKX38_010795</name>
</gene>
<dbReference type="SUPFAM" id="SSF52058">
    <property type="entry name" value="L domain-like"/>
    <property type="match status" value="1"/>
</dbReference>
<dbReference type="GO" id="GO:0043531">
    <property type="term" value="F:ADP binding"/>
    <property type="evidence" value="ECO:0007669"/>
    <property type="project" value="InterPro"/>
</dbReference>
<keyword evidence="6" id="KW-0175">Coiled coil</keyword>
<sequence>MAEGALSSIAQEVIKKLGSLAFQEVALWWGLKDQLLKLNDTATRIKAVIQDAEEQVQKQNQNHQIEDWLKKLREAVYDAEDLLDDFSTQVLRKQLMPGKRTSREVRLFFSRSNQFVYGLRMGHNVKALRERLSDIETDSIKFKFDVRGEERASLTPVREQTTSSEREVIIGREGDKVAVKSFLMNSNYEDNVSVISIVGIGGLGKTTLAQHVYNDEQVKAHFGVKIWLSVSGSLDVRKILKGVVGRDSDDQLESLKNELANKIEKKKYLLVLDDVWDDKDGSDGEKWDSLKGSLPRDAEGSKIVVTTRSHVIANFTSTIEPHVLKGLSELDSWDLFRRKAFREDQESGHIDEKIRKEIVERCCGVPLVIKAIASDVTRHMSCDMKLDLSQQIPIPLPCAQRLRTLILQGGKWDNRAWESICRDFRRLRVLVLSYWGIDEVPPLIEKLKHMKYLDLSNNGMETLPDSVTNLVNLQVLKLNDCSNLKELPRGINKLINLRHLVVGCTLDGDLCDSLEYMPRGIGKLTSLQTLSCFVVAKNRSPKSKMVGGLDELSRLNELRGSLEIRVKGYERDSCISEFEGAKLEDKQYLQALTITWKDIDMDSDIDLYDKMLQSLQPNSSLQDLTVAYYRGMRFPSWLSDLSNLVRIRLGGCRRLEHIPPLDGISSLEELLISYMGNLEYIDSDGGGGKEVSNFFPSLKKLVIWNCGRLKGWWKESRGEMKDDSDESTVEEELIMLSFPRLSELNIKDCPNLTSMPLFPTLDEVLHLSWSSSMPLQQTMKMKSPVYSSSCSFIRPLSNLKELNIRSIEDMESLPEVGLQNLSSLQQLGIRDCSRLKSLPLHGQGMPSLQLLFIDGCPRLKSLSESKSQGMIPYLPSLQDLIIRDCSEELSRGWGKESGEVWPNIKRIPNILINDNYIQKEGRHYVISLFRPLQSEHLKMSFSYTLQEMPQRREGGTAKVQRLQYLIFNHLFVDFGVVMYSQDKSGSARLKSNFLAAMVSFVTNTALICLTFSISPLFDIFYGVGTVVGPEFDEVESAINVDFVVEDGSAVDKLCGNLFTLRALHIYFGLQKQLAGYFFLLKLQGNTLIQTLMVESSPRGMDQADIRSIPTSNQMVLVFVSRLSSKIIISSIQFGSASAFYCSGSMPPGRPSISLNTGPAKVIVIGLMFDRAEKVIDVGLTVDDRKGRSICRARQLCILIEKQV</sequence>
<dbReference type="PANTHER" id="PTHR36766">
    <property type="entry name" value="PLANT BROAD-SPECTRUM MILDEW RESISTANCE PROTEIN RPW8"/>
    <property type="match status" value="1"/>
</dbReference>
<comment type="caution">
    <text evidence="11">The sequence shown here is derived from an EMBL/GenBank/DDBJ whole genome shotgun (WGS) entry which is preliminary data.</text>
</comment>
<evidence type="ECO:0000259" key="8">
    <source>
        <dbReference type="Pfam" id="PF18052"/>
    </source>
</evidence>
<dbReference type="InterPro" id="IPR002182">
    <property type="entry name" value="NB-ARC"/>
</dbReference>
<dbReference type="Pfam" id="PF23598">
    <property type="entry name" value="LRR_14"/>
    <property type="match status" value="1"/>
</dbReference>
<dbReference type="InterPro" id="IPR041118">
    <property type="entry name" value="Rx_N"/>
</dbReference>
<dbReference type="Gene3D" id="3.40.50.300">
    <property type="entry name" value="P-loop containing nucleotide triphosphate hydrolases"/>
    <property type="match status" value="1"/>
</dbReference>
<dbReference type="Gene3D" id="3.80.10.10">
    <property type="entry name" value="Ribonuclease Inhibitor"/>
    <property type="match status" value="3"/>
</dbReference>
<evidence type="ECO:0000313" key="11">
    <source>
        <dbReference type="EMBL" id="KAB5553484.1"/>
    </source>
</evidence>
<feature type="domain" description="Disease resistance R13L4/SHOC-2-like LRR" evidence="9">
    <location>
        <begin position="422"/>
        <end position="704"/>
    </location>
</feature>
<dbReference type="Pfam" id="PF18052">
    <property type="entry name" value="Rx_N"/>
    <property type="match status" value="1"/>
</dbReference>
<evidence type="ECO:0000256" key="5">
    <source>
        <dbReference type="ARBA" id="ARBA00022840"/>
    </source>
</evidence>
<keyword evidence="4" id="KW-0611">Plant defense</keyword>
<dbReference type="InterPro" id="IPR027417">
    <property type="entry name" value="P-loop_NTPase"/>
</dbReference>
<protein>
    <recommendedName>
        <fullName evidence="13">Rx N-terminal domain-containing protein</fullName>
    </recommendedName>
</protein>
<dbReference type="PANTHER" id="PTHR36766:SF40">
    <property type="entry name" value="DISEASE RESISTANCE PROTEIN RGA3"/>
    <property type="match status" value="1"/>
</dbReference>
<evidence type="ECO:0000256" key="2">
    <source>
        <dbReference type="ARBA" id="ARBA00022737"/>
    </source>
</evidence>
<keyword evidence="2" id="KW-0677">Repeat</keyword>
<dbReference type="Gene3D" id="1.10.8.430">
    <property type="entry name" value="Helical domain of apoptotic protease-activating factors"/>
    <property type="match status" value="1"/>
</dbReference>
<evidence type="ECO:0000259" key="10">
    <source>
        <dbReference type="Pfam" id="PF25019"/>
    </source>
</evidence>
<feature type="domain" description="NB-ARC" evidence="7">
    <location>
        <begin position="175"/>
        <end position="345"/>
    </location>
</feature>